<name>A0A6C0AH94_9ZZZZ</name>
<protein>
    <submittedName>
        <fullName evidence="1">Uncharacterized protein</fullName>
    </submittedName>
</protein>
<sequence length="120" mass="14043">MELEYENDLILLGRNLCVPAHVEDDRILRAWGSLIGNNAVQRIELRDTKKIIHLDPDYIERLADDEDEMAEILEMYQELETEGTILFCFHTSTESWTYGDQGIYPANLENTRVQFEVCFE</sequence>
<reference evidence="1" key="1">
    <citation type="journal article" date="2020" name="Nature">
        <title>Giant virus diversity and host interactions through global metagenomics.</title>
        <authorList>
            <person name="Schulz F."/>
            <person name="Roux S."/>
            <person name="Paez-Espino D."/>
            <person name="Jungbluth S."/>
            <person name="Walsh D.A."/>
            <person name="Denef V.J."/>
            <person name="McMahon K.D."/>
            <person name="Konstantinidis K.T."/>
            <person name="Eloe-Fadrosh E.A."/>
            <person name="Kyrpides N.C."/>
            <person name="Woyke T."/>
        </authorList>
    </citation>
    <scope>NUCLEOTIDE SEQUENCE</scope>
    <source>
        <strain evidence="1">GVMAG-S-1035118-87</strain>
    </source>
</reference>
<dbReference type="EMBL" id="MN740625">
    <property type="protein sequence ID" value="QHS79016.1"/>
    <property type="molecule type" value="Genomic_DNA"/>
</dbReference>
<evidence type="ECO:0000313" key="1">
    <source>
        <dbReference type="EMBL" id="QHS79016.1"/>
    </source>
</evidence>
<proteinExistence type="predicted"/>
<accession>A0A6C0AH94</accession>
<dbReference type="AlphaFoldDB" id="A0A6C0AH94"/>
<organism evidence="1">
    <name type="scientific">viral metagenome</name>
    <dbReference type="NCBI Taxonomy" id="1070528"/>
    <lineage>
        <taxon>unclassified sequences</taxon>
        <taxon>metagenomes</taxon>
        <taxon>organismal metagenomes</taxon>
    </lineage>
</organism>